<evidence type="ECO:0000256" key="7">
    <source>
        <dbReference type="ARBA" id="ARBA00022475"/>
    </source>
</evidence>
<feature type="transmembrane region" description="Helical" evidence="28">
    <location>
        <begin position="190"/>
        <end position="212"/>
    </location>
</feature>
<evidence type="ECO:0000256" key="8">
    <source>
        <dbReference type="ARBA" id="ARBA00022692"/>
    </source>
</evidence>
<dbReference type="EMBL" id="JAERUA010000009">
    <property type="protein sequence ID" value="KAI1895707.1"/>
    <property type="molecule type" value="Genomic_DNA"/>
</dbReference>
<dbReference type="InterPro" id="IPR005828">
    <property type="entry name" value="MFS_sugar_transport-like"/>
</dbReference>
<gene>
    <name evidence="30" type="ORF">AGOR_G00109010</name>
</gene>
<evidence type="ECO:0000313" key="31">
    <source>
        <dbReference type="Proteomes" id="UP000829720"/>
    </source>
</evidence>
<evidence type="ECO:0000256" key="19">
    <source>
        <dbReference type="ARBA" id="ARBA00036483"/>
    </source>
</evidence>
<evidence type="ECO:0000256" key="25">
    <source>
        <dbReference type="ARBA" id="ARBA00037001"/>
    </source>
</evidence>
<comment type="catalytic activity">
    <reaction evidence="15">
        <text>agmatine(out) = agmatine(in)</text>
        <dbReference type="Rhea" id="RHEA:72131"/>
        <dbReference type="ChEBI" id="CHEBI:58145"/>
    </reaction>
</comment>
<evidence type="ECO:0000256" key="24">
    <source>
        <dbReference type="ARBA" id="ARBA00036998"/>
    </source>
</evidence>
<evidence type="ECO:0000256" key="2">
    <source>
        <dbReference type="ARBA" id="ARBA00004424"/>
    </source>
</evidence>
<dbReference type="GO" id="GO:0005640">
    <property type="term" value="C:nuclear outer membrane"/>
    <property type="evidence" value="ECO:0007669"/>
    <property type="project" value="UniProtKB-SubCell"/>
</dbReference>
<evidence type="ECO:0000256" key="22">
    <source>
        <dbReference type="ARBA" id="ARBA00036754"/>
    </source>
</evidence>
<comment type="caution">
    <text evidence="30">The sequence shown here is derived from an EMBL/GenBank/DDBJ whole genome shotgun (WGS) entry which is preliminary data.</text>
</comment>
<organism evidence="30 31">
    <name type="scientific">Albula goreensis</name>
    <dbReference type="NCBI Taxonomy" id="1534307"/>
    <lineage>
        <taxon>Eukaryota</taxon>
        <taxon>Metazoa</taxon>
        <taxon>Chordata</taxon>
        <taxon>Craniata</taxon>
        <taxon>Vertebrata</taxon>
        <taxon>Euteleostomi</taxon>
        <taxon>Actinopterygii</taxon>
        <taxon>Neopterygii</taxon>
        <taxon>Teleostei</taxon>
        <taxon>Albuliformes</taxon>
        <taxon>Albulidae</taxon>
        <taxon>Albula</taxon>
    </lineage>
</organism>
<evidence type="ECO:0000256" key="3">
    <source>
        <dbReference type="ARBA" id="ARBA00004554"/>
    </source>
</evidence>
<evidence type="ECO:0000256" key="10">
    <source>
        <dbReference type="ARBA" id="ARBA00023065"/>
    </source>
</evidence>
<evidence type="ECO:0000256" key="4">
    <source>
        <dbReference type="ARBA" id="ARBA00004649"/>
    </source>
</evidence>
<dbReference type="PROSITE" id="PS00216">
    <property type="entry name" value="SUGAR_TRANSPORT_1"/>
    <property type="match status" value="1"/>
</dbReference>
<keyword evidence="6" id="KW-0813">Transport</keyword>
<feature type="transmembrane region" description="Helical" evidence="28">
    <location>
        <begin position="21"/>
        <end position="43"/>
    </location>
</feature>
<keyword evidence="11" id="KW-0496">Mitochondrion</keyword>
<dbReference type="GO" id="GO:0015872">
    <property type="term" value="P:dopamine transport"/>
    <property type="evidence" value="ECO:0007669"/>
    <property type="project" value="UniProtKB-ARBA"/>
</dbReference>
<evidence type="ECO:0000256" key="20">
    <source>
        <dbReference type="ARBA" id="ARBA00036490"/>
    </source>
</evidence>
<evidence type="ECO:0000256" key="26">
    <source>
        <dbReference type="ARBA" id="ARBA00072456"/>
    </source>
</evidence>
<comment type="catalytic activity">
    <reaction evidence="20">
        <text>spermidine(in) = spermidine(out)</text>
        <dbReference type="Rhea" id="RHEA:35039"/>
        <dbReference type="ChEBI" id="CHEBI:57834"/>
    </reaction>
</comment>
<dbReference type="GO" id="GO:0051608">
    <property type="term" value="P:histamine transport"/>
    <property type="evidence" value="ECO:0007669"/>
    <property type="project" value="UniProtKB-ARBA"/>
</dbReference>
<reference evidence="30" key="1">
    <citation type="submission" date="2021-01" db="EMBL/GenBank/DDBJ databases">
        <authorList>
            <person name="Zahm M."/>
            <person name="Roques C."/>
            <person name="Cabau C."/>
            <person name="Klopp C."/>
            <person name="Donnadieu C."/>
            <person name="Jouanno E."/>
            <person name="Lampietro C."/>
            <person name="Louis A."/>
            <person name="Herpin A."/>
            <person name="Echchiki A."/>
            <person name="Berthelot C."/>
            <person name="Parey E."/>
            <person name="Roest-Crollius H."/>
            <person name="Braasch I."/>
            <person name="Postlethwait J."/>
            <person name="Bobe J."/>
            <person name="Montfort J."/>
            <person name="Bouchez O."/>
            <person name="Begum T."/>
            <person name="Mejri S."/>
            <person name="Adams A."/>
            <person name="Chen W.-J."/>
            <person name="Guiguen Y."/>
        </authorList>
    </citation>
    <scope>NUCLEOTIDE SEQUENCE</scope>
    <source>
        <tissue evidence="30">Blood</tissue>
    </source>
</reference>
<evidence type="ECO:0000313" key="30">
    <source>
        <dbReference type="EMBL" id="KAI1895707.1"/>
    </source>
</evidence>
<comment type="catalytic activity">
    <reaction evidence="17">
        <text>L-histidyl-L-proline diketopiperazine(in) = L-histidyl-L-proline diketopiperazine(out)</text>
        <dbReference type="Rhea" id="RHEA:74787"/>
        <dbReference type="ChEBI" id="CHEBI:90039"/>
    </reaction>
</comment>
<dbReference type="GO" id="GO:0006837">
    <property type="term" value="P:serotonin transport"/>
    <property type="evidence" value="ECO:0007669"/>
    <property type="project" value="UniProtKB-ARBA"/>
</dbReference>
<dbReference type="GO" id="GO:0005326">
    <property type="term" value="F:neurotransmitter transmembrane transporter activity"/>
    <property type="evidence" value="ECO:0007669"/>
    <property type="project" value="UniProtKB-ARBA"/>
</dbReference>
<dbReference type="InterPro" id="IPR005829">
    <property type="entry name" value="Sugar_transporter_CS"/>
</dbReference>
<dbReference type="PANTHER" id="PTHR24064">
    <property type="entry name" value="SOLUTE CARRIER FAMILY 22 MEMBER"/>
    <property type="match status" value="1"/>
</dbReference>
<comment type="catalytic activity">
    <reaction evidence="19">
        <text>dopamine(out) = dopamine(in)</text>
        <dbReference type="Rhea" id="RHEA:73863"/>
        <dbReference type="ChEBI" id="CHEBI:59905"/>
    </reaction>
</comment>
<evidence type="ECO:0000256" key="27">
    <source>
        <dbReference type="ARBA" id="ARBA00079877"/>
    </source>
</evidence>
<dbReference type="GO" id="GO:0008504">
    <property type="term" value="F:monoamine transmembrane transporter activity"/>
    <property type="evidence" value="ECO:0007669"/>
    <property type="project" value="UniProtKB-ARBA"/>
</dbReference>
<comment type="catalytic activity">
    <reaction evidence="22">
        <text>guanidine(out) = guanidine(in)</text>
        <dbReference type="Rhea" id="RHEA:73883"/>
        <dbReference type="ChEBI" id="CHEBI:30087"/>
    </reaction>
</comment>
<evidence type="ECO:0000256" key="28">
    <source>
        <dbReference type="SAM" id="Phobius"/>
    </source>
</evidence>
<evidence type="ECO:0000256" key="17">
    <source>
        <dbReference type="ARBA" id="ARBA00035901"/>
    </source>
</evidence>
<dbReference type="GO" id="GO:0031966">
    <property type="term" value="C:mitochondrial membrane"/>
    <property type="evidence" value="ECO:0007669"/>
    <property type="project" value="UniProtKB-SubCell"/>
</dbReference>
<keyword evidence="13" id="KW-0325">Glycoprotein</keyword>
<feature type="domain" description="Major facilitator superfamily (MFS) profile" evidence="29">
    <location>
        <begin position="114"/>
        <end position="532"/>
    </location>
</feature>
<keyword evidence="14" id="KW-0539">Nucleus</keyword>
<comment type="catalytic activity">
    <reaction evidence="25">
        <text>histamine(out) = histamine(in)</text>
        <dbReference type="Rhea" id="RHEA:73879"/>
        <dbReference type="ChEBI" id="CHEBI:58432"/>
    </reaction>
</comment>
<dbReference type="Gene3D" id="1.20.1250.20">
    <property type="entry name" value="MFS general substrate transporter like domains"/>
    <property type="match status" value="1"/>
</dbReference>
<accession>A0A8T3DK10</accession>
<comment type="catalytic activity">
    <reaction evidence="24">
        <text>tyramine(in) = tyramine(out)</text>
        <dbReference type="Rhea" id="RHEA:74783"/>
        <dbReference type="ChEBI" id="CHEBI:327995"/>
    </reaction>
</comment>
<dbReference type="Pfam" id="PF00083">
    <property type="entry name" value="Sugar_tr"/>
    <property type="match status" value="1"/>
</dbReference>
<evidence type="ECO:0000256" key="1">
    <source>
        <dbReference type="ARBA" id="ARBA00004325"/>
    </source>
</evidence>
<evidence type="ECO:0000256" key="5">
    <source>
        <dbReference type="ARBA" id="ARBA00009203"/>
    </source>
</evidence>
<feature type="transmembrane region" description="Helical" evidence="28">
    <location>
        <begin position="390"/>
        <end position="411"/>
    </location>
</feature>
<evidence type="ECO:0000256" key="12">
    <source>
        <dbReference type="ARBA" id="ARBA00023136"/>
    </source>
</evidence>
<keyword evidence="10" id="KW-0406">Ion transport</keyword>
<evidence type="ECO:0000256" key="9">
    <source>
        <dbReference type="ARBA" id="ARBA00022989"/>
    </source>
</evidence>
<dbReference type="GO" id="GO:0015651">
    <property type="term" value="F:quaternary ammonium group transmembrane transporter activity"/>
    <property type="evidence" value="ECO:0007669"/>
    <property type="project" value="UniProtKB-ARBA"/>
</dbReference>
<evidence type="ECO:0000259" key="29">
    <source>
        <dbReference type="PROSITE" id="PS50850"/>
    </source>
</evidence>
<evidence type="ECO:0000256" key="14">
    <source>
        <dbReference type="ARBA" id="ARBA00023242"/>
    </source>
</evidence>
<dbReference type="SUPFAM" id="SSF103473">
    <property type="entry name" value="MFS general substrate transporter"/>
    <property type="match status" value="1"/>
</dbReference>
<keyword evidence="31" id="KW-1185">Reference proteome</keyword>
<dbReference type="GO" id="GO:0015874">
    <property type="term" value="P:norepinephrine transport"/>
    <property type="evidence" value="ECO:0007669"/>
    <property type="project" value="UniProtKB-ARBA"/>
</dbReference>
<comment type="catalytic activity">
    <reaction evidence="18">
        <text>serotonin(out) = serotonin(in)</text>
        <dbReference type="Rhea" id="RHEA:73867"/>
        <dbReference type="ChEBI" id="CHEBI:350546"/>
    </reaction>
</comment>
<evidence type="ECO:0000256" key="16">
    <source>
        <dbReference type="ARBA" id="ARBA00035897"/>
    </source>
</evidence>
<dbReference type="OrthoDB" id="5141738at2759"/>
<evidence type="ECO:0000256" key="21">
    <source>
        <dbReference type="ARBA" id="ARBA00036661"/>
    </source>
</evidence>
<feature type="transmembrane region" description="Helical" evidence="28">
    <location>
        <begin position="166"/>
        <end position="183"/>
    </location>
</feature>
<dbReference type="GO" id="GO:0006811">
    <property type="term" value="P:monoatomic ion transport"/>
    <property type="evidence" value="ECO:0007669"/>
    <property type="project" value="UniProtKB-KW"/>
</dbReference>
<feature type="transmembrane region" description="Helical" evidence="28">
    <location>
        <begin position="277"/>
        <end position="295"/>
    </location>
</feature>
<feature type="transmembrane region" description="Helical" evidence="28">
    <location>
        <begin position="363"/>
        <end position="384"/>
    </location>
</feature>
<comment type="catalytic activity">
    <reaction evidence="16">
        <text>(R)-adrenaline(out) = (R)-adrenaline(in)</text>
        <dbReference type="Rhea" id="RHEA:73875"/>
        <dbReference type="ChEBI" id="CHEBI:71406"/>
    </reaction>
</comment>
<feature type="transmembrane region" description="Helical" evidence="28">
    <location>
        <begin position="224"/>
        <end position="242"/>
    </location>
</feature>
<dbReference type="GO" id="GO:0016324">
    <property type="term" value="C:apical plasma membrane"/>
    <property type="evidence" value="ECO:0007669"/>
    <property type="project" value="UniProtKB-SubCell"/>
</dbReference>
<dbReference type="PROSITE" id="PS50850">
    <property type="entry name" value="MFS"/>
    <property type="match status" value="1"/>
</dbReference>
<protein>
    <recommendedName>
        <fullName evidence="26">Solute carrier family 22 member 3</fullName>
    </recommendedName>
    <alternativeName>
        <fullName evidence="27">Organic cation transporter 3</fullName>
    </alternativeName>
</protein>
<keyword evidence="8 28" id="KW-0812">Transmembrane</keyword>
<feature type="transmembrane region" description="Helical" evidence="28">
    <location>
        <begin position="510"/>
        <end position="527"/>
    </location>
</feature>
<evidence type="ECO:0000256" key="18">
    <source>
        <dbReference type="ARBA" id="ARBA00036470"/>
    </source>
</evidence>
<evidence type="ECO:0000256" key="11">
    <source>
        <dbReference type="ARBA" id="ARBA00023128"/>
    </source>
</evidence>
<keyword evidence="12 28" id="KW-0472">Membrane</keyword>
<dbReference type="Proteomes" id="UP000829720">
    <property type="component" value="Unassembled WGS sequence"/>
</dbReference>
<keyword evidence="9 28" id="KW-1133">Transmembrane helix</keyword>
<comment type="catalytic activity">
    <reaction evidence="23">
        <text>(R)-noradrenaline(out) = (R)-noradrenaline(in)</text>
        <dbReference type="Rhea" id="RHEA:73871"/>
        <dbReference type="ChEBI" id="CHEBI:72587"/>
    </reaction>
</comment>
<proteinExistence type="inferred from homology"/>
<dbReference type="FunFam" id="1.20.1250.20:FF:000165">
    <property type="entry name" value="Solute carrier family 22 member 3"/>
    <property type="match status" value="1"/>
</dbReference>
<comment type="similarity">
    <text evidence="5">Belongs to the major facilitator (TC 2.A.1) superfamily. Organic cation transporter (TC 2.A.1.19) family.</text>
</comment>
<feature type="transmembrane region" description="Helical" evidence="28">
    <location>
        <begin position="254"/>
        <end position="271"/>
    </location>
</feature>
<evidence type="ECO:0000256" key="6">
    <source>
        <dbReference type="ARBA" id="ARBA00022448"/>
    </source>
</evidence>
<comment type="catalytic activity">
    <reaction evidence="21">
        <text>(R)-salsolinol(in) = (R)-salsolinol(out)</text>
        <dbReference type="Rhea" id="RHEA:74791"/>
        <dbReference type="ChEBI" id="CHEBI:194082"/>
    </reaction>
</comment>
<sequence length="565" mass="63562">MPSLDELLLDIGDFGPFQKKISLIGCLPIGLFAFVLVGVVFLGHTPKHWCRVPEAELIQELCGWSERELREVSIPLSEHGSFSSCQRYNMDWNRSEISVDRDRPQSVMGWNRSKISCSAFGGQHPFNSTPLVSCNNGWVFEDSHTTIVTEFSLVCKDSWLADLNQAFLTGGFFIGALVTGYIADRFGRKLCFLGSMFGLGVSGTFIVFAPNYPTLLLFRALQGFFGKGAWTACYVLVIEYFGSNNRKFVSVISRTFYSVGMVILPCLAYLIHSWKILQLAMTLPIFLFLFYYWFIPESPRWLLSRQKTEEAMKIVKEIAKYNRKPLPQNYTELDLLEEKEGKINNPSFLDLFRTPNMRKHSLILIYAWFTSTVVFQGLVLRLGITGDNVFLDFFISAVVELSTGLIFYLAVDRVGRRPLMAAMNLMAGLACLVVPFIPQEFIWLKKTIAIIGRLAVAIGFETVNFANTELYPTPLRNLGVSVCSSSSDIGGIVAPFLLFRLASIWLELPLLLYGVMCVLYSGLVMLLPEMKGVAMPESIEDVESMGRGKLKANDLELRTNGGQRY</sequence>
<keyword evidence="7" id="KW-1003">Cell membrane</keyword>
<evidence type="ECO:0000256" key="15">
    <source>
        <dbReference type="ARBA" id="ARBA00035884"/>
    </source>
</evidence>
<name>A0A8T3DK10_9TELE</name>
<evidence type="ECO:0000256" key="13">
    <source>
        <dbReference type="ARBA" id="ARBA00023180"/>
    </source>
</evidence>
<comment type="subcellular location">
    <subcellularLocation>
        <location evidence="2">Apical cell membrane</location>
        <topology evidence="2">Multi-pass membrane protein</topology>
    </subcellularLocation>
    <subcellularLocation>
        <location evidence="3">Basolateral cell membrane</location>
        <topology evidence="3">Multi-pass membrane protein</topology>
    </subcellularLocation>
    <subcellularLocation>
        <location evidence="1">Mitochondrion membrane</location>
    </subcellularLocation>
    <subcellularLocation>
        <location evidence="4">Nucleus outer membrane</location>
    </subcellularLocation>
</comment>
<dbReference type="GO" id="GO:0016323">
    <property type="term" value="C:basolateral plasma membrane"/>
    <property type="evidence" value="ECO:0007669"/>
    <property type="project" value="UniProtKB-SubCell"/>
</dbReference>
<dbReference type="AlphaFoldDB" id="A0A8T3DK10"/>
<evidence type="ECO:0000256" key="23">
    <source>
        <dbReference type="ARBA" id="ARBA00036845"/>
    </source>
</evidence>
<dbReference type="InterPro" id="IPR020846">
    <property type="entry name" value="MFS_dom"/>
</dbReference>
<feature type="transmembrane region" description="Helical" evidence="28">
    <location>
        <begin position="418"/>
        <end position="437"/>
    </location>
</feature>
<dbReference type="InterPro" id="IPR036259">
    <property type="entry name" value="MFS_trans_sf"/>
</dbReference>